<dbReference type="EMBL" id="CP003093">
    <property type="protein sequence ID" value="AER56425.1"/>
    <property type="molecule type" value="Genomic_DNA"/>
</dbReference>
<protein>
    <submittedName>
        <fullName evidence="2">Methyl transferase</fullName>
    </submittedName>
</protein>
<dbReference type="Pfam" id="PF08241">
    <property type="entry name" value="Methyltransf_11"/>
    <property type="match status" value="1"/>
</dbReference>
<dbReference type="PANTHER" id="PTHR43591">
    <property type="entry name" value="METHYLTRANSFERASE"/>
    <property type="match status" value="1"/>
</dbReference>
<dbReference type="AlphaFoldDB" id="G7UVV6"/>
<dbReference type="KEGG" id="psd:DSC_08875"/>
<keyword evidence="2" id="KW-0808">Transferase</keyword>
<accession>G7UVV6</accession>
<dbReference type="HOGENOM" id="CLU_1077173_0_0_6"/>
<dbReference type="GO" id="GO:0008757">
    <property type="term" value="F:S-adenosylmethionine-dependent methyltransferase activity"/>
    <property type="evidence" value="ECO:0007669"/>
    <property type="project" value="InterPro"/>
</dbReference>
<evidence type="ECO:0000313" key="3">
    <source>
        <dbReference type="Proteomes" id="UP000005870"/>
    </source>
</evidence>
<feature type="domain" description="Methyltransferase type 11" evidence="1">
    <location>
        <begin position="60"/>
        <end position="148"/>
    </location>
</feature>
<dbReference type="Gene3D" id="3.40.50.150">
    <property type="entry name" value="Vaccinia Virus protein VP39"/>
    <property type="match status" value="1"/>
</dbReference>
<dbReference type="InterPro" id="IPR013216">
    <property type="entry name" value="Methyltransf_11"/>
</dbReference>
<dbReference type="eggNOG" id="COG2226">
    <property type="taxonomic scope" value="Bacteria"/>
</dbReference>
<dbReference type="InterPro" id="IPR029063">
    <property type="entry name" value="SAM-dependent_MTases_sf"/>
</dbReference>
<evidence type="ECO:0000259" key="1">
    <source>
        <dbReference type="Pfam" id="PF08241"/>
    </source>
</evidence>
<gene>
    <name evidence="2" type="ordered locus">DSC_08875</name>
</gene>
<name>G7UVV6_PSEUP</name>
<sequence length="258" mass="28476">MTMDAKQARPEGSLRKAPLGRFLACNPFAHGWTDGLFYREKMRAIHRIAPAAIGADEPILEIGGGRSGLAGYLYPGADLTTLDIDPALAAQQPVSARTRFVCGDARELPFPDGHFTLVTLFDVLEHIDQDAVAAREALRVTRPGGHVLVSTPDAAWRYPYYGPMRRVCPPESELMAAWGHVRRGYRADELERLFGRRPVRSATFINGVTAFFHDVAFSKLRRPHRALLYAAAALPTALAYALHRPGTPGTETAFAWQR</sequence>
<organism evidence="2 3">
    <name type="scientific">Pseudoxanthomonas spadix (strain BD-a59)</name>
    <dbReference type="NCBI Taxonomy" id="1045855"/>
    <lineage>
        <taxon>Bacteria</taxon>
        <taxon>Pseudomonadati</taxon>
        <taxon>Pseudomonadota</taxon>
        <taxon>Gammaproteobacteria</taxon>
        <taxon>Lysobacterales</taxon>
        <taxon>Lysobacteraceae</taxon>
        <taxon>Pseudoxanthomonas</taxon>
    </lineage>
</organism>
<proteinExistence type="predicted"/>
<reference evidence="2 3" key="1">
    <citation type="journal article" date="2012" name="J. Bacteriol.">
        <title>Complete Genome Sequence of the BTEX-Degrading Bacterium Pseudoxanthomonas spadix BD-a59.</title>
        <authorList>
            <person name="Lee S.H."/>
            <person name="Jin H.M."/>
            <person name="Lee H.J."/>
            <person name="Kim J.M."/>
            <person name="Jeon C.O."/>
        </authorList>
    </citation>
    <scope>NUCLEOTIDE SEQUENCE [LARGE SCALE GENOMIC DNA]</scope>
    <source>
        <strain evidence="2 3">BD-a59</strain>
    </source>
</reference>
<dbReference type="CDD" id="cd02440">
    <property type="entry name" value="AdoMet_MTases"/>
    <property type="match status" value="1"/>
</dbReference>
<evidence type="ECO:0000313" key="2">
    <source>
        <dbReference type="EMBL" id="AER56425.1"/>
    </source>
</evidence>
<dbReference type="Proteomes" id="UP000005870">
    <property type="component" value="Chromosome"/>
</dbReference>
<dbReference type="SUPFAM" id="SSF53335">
    <property type="entry name" value="S-adenosyl-L-methionine-dependent methyltransferases"/>
    <property type="match status" value="1"/>
</dbReference>
<keyword evidence="3" id="KW-1185">Reference proteome</keyword>
<dbReference type="STRING" id="1045855.DSC_08875"/>